<dbReference type="Gene3D" id="3.30.2290.10">
    <property type="entry name" value="PmbA/TldD superfamily"/>
    <property type="match status" value="1"/>
</dbReference>
<dbReference type="GO" id="GO:0006508">
    <property type="term" value="P:proteolysis"/>
    <property type="evidence" value="ECO:0007669"/>
    <property type="project" value="UniProtKB-KW"/>
</dbReference>
<sequence length="482" mass="51152">MSVADLLDEALRVATGPVVAVLTERHEVNLRWAANALTTNGEMHGRSLAVTATAEVEGGTAVATVAADLTDVGEVAALVAAAEAAARAASPADEPVPLVADEAHPEDGDVRAEPAVTTVETLADVAAGLGRAFERAAADGHLLYGFAEHVVSTVYLASSTGLRRRGVEPQGRLELNGKSDDLGPRSASDDDPAGGSGGRPPVGQRSAWVGQATRTFDDVDVDALYAEVSRRLGWARRTIELPPGRYETLLPPGPVADLVIYAAWTASARDAEDGSNVFAAGEGRTRIGERLTPLPVDLLWDPAWPGQETLPFVASTMSPDGTSFAFDQGLAVEPVRWVEGGVLTELVRNRGHAAATRLRATPPADNFVMDAGGTATLEEMIASTQRGLLVTCFWYIREVDPERLLLTGLTRDGVYLVEDGEVVAAVNNFRWNESPVELLGRATEIGASVPVLCREWNDYVTKTVMPPLRIPDFNYSTVSQAS</sequence>
<accession>A0A1H2LWZ8</accession>
<evidence type="ECO:0000313" key="4">
    <source>
        <dbReference type="Proteomes" id="UP000198825"/>
    </source>
</evidence>
<gene>
    <name evidence="3" type="ORF">SAMN04488544_1008</name>
</gene>
<keyword evidence="3" id="KW-0378">Hydrolase</keyword>
<dbReference type="STRING" id="546874.SAMN04488544_1008"/>
<protein>
    <submittedName>
        <fullName evidence="3">Predicted Zn-dependent protease or its inactivated homolog</fullName>
    </submittedName>
</protein>
<dbReference type="PANTHER" id="PTHR43666">
    <property type="entry name" value="TLDD PROTEIN"/>
    <property type="match status" value="1"/>
</dbReference>
<dbReference type="InterPro" id="IPR045569">
    <property type="entry name" value="Metalloprtase-TldD/E_C"/>
</dbReference>
<dbReference type="RefSeq" id="WP_091073504.1">
    <property type="nucleotide sequence ID" value="NZ_LT629799.1"/>
</dbReference>
<feature type="region of interest" description="Disordered" evidence="1">
    <location>
        <begin position="167"/>
        <end position="207"/>
    </location>
</feature>
<keyword evidence="3" id="KW-0645">Protease</keyword>
<dbReference type="InterPro" id="IPR035068">
    <property type="entry name" value="TldD/PmbA_N"/>
</dbReference>
<dbReference type="InterPro" id="IPR036059">
    <property type="entry name" value="TldD/PmbA_sf"/>
</dbReference>
<dbReference type="Proteomes" id="UP000198825">
    <property type="component" value="Chromosome I"/>
</dbReference>
<evidence type="ECO:0000313" key="3">
    <source>
        <dbReference type="EMBL" id="SDU85507.1"/>
    </source>
</evidence>
<proteinExistence type="predicted"/>
<dbReference type="EMBL" id="LT629799">
    <property type="protein sequence ID" value="SDU85507.1"/>
    <property type="molecule type" value="Genomic_DNA"/>
</dbReference>
<dbReference type="AlphaFoldDB" id="A0A1H2LWZ8"/>
<dbReference type="GO" id="GO:0008237">
    <property type="term" value="F:metallopeptidase activity"/>
    <property type="evidence" value="ECO:0007669"/>
    <property type="project" value="InterPro"/>
</dbReference>
<dbReference type="PANTHER" id="PTHR43666:SF1">
    <property type="entry name" value="CONSERVED PROTEIN"/>
    <property type="match status" value="1"/>
</dbReference>
<organism evidence="3 4">
    <name type="scientific">Microlunatus sagamiharensis</name>
    <dbReference type="NCBI Taxonomy" id="546874"/>
    <lineage>
        <taxon>Bacteria</taxon>
        <taxon>Bacillati</taxon>
        <taxon>Actinomycetota</taxon>
        <taxon>Actinomycetes</taxon>
        <taxon>Propionibacteriales</taxon>
        <taxon>Propionibacteriaceae</taxon>
        <taxon>Microlunatus</taxon>
    </lineage>
</organism>
<name>A0A1H2LWZ8_9ACTN</name>
<dbReference type="OrthoDB" id="9763230at2"/>
<reference evidence="4" key="1">
    <citation type="submission" date="2016-10" db="EMBL/GenBank/DDBJ databases">
        <authorList>
            <person name="Varghese N."/>
            <person name="Submissions S."/>
        </authorList>
    </citation>
    <scope>NUCLEOTIDE SEQUENCE [LARGE SCALE GENOMIC DNA]</scope>
    <source>
        <strain evidence="4">DSM 21743</strain>
    </source>
</reference>
<evidence type="ECO:0000256" key="1">
    <source>
        <dbReference type="SAM" id="MobiDB-lite"/>
    </source>
</evidence>
<dbReference type="Pfam" id="PF19289">
    <property type="entry name" value="PmbA_TldD_3rd"/>
    <property type="match status" value="1"/>
</dbReference>
<feature type="domain" description="Metalloprotease TldD/E C-terminal" evidence="2">
    <location>
        <begin position="243"/>
        <end position="475"/>
    </location>
</feature>
<keyword evidence="4" id="KW-1185">Reference proteome</keyword>
<evidence type="ECO:0000259" key="2">
    <source>
        <dbReference type="Pfam" id="PF19289"/>
    </source>
</evidence>
<dbReference type="SUPFAM" id="SSF111283">
    <property type="entry name" value="Putative modulator of DNA gyrase, PmbA/TldD"/>
    <property type="match status" value="1"/>
</dbReference>